<dbReference type="EMBL" id="BAABAE010000003">
    <property type="protein sequence ID" value="GAA3740808.1"/>
    <property type="molecule type" value="Genomic_DNA"/>
</dbReference>
<feature type="domain" description="Activator of Hsp90 ATPase homologue 1/2-like C-terminal" evidence="2">
    <location>
        <begin position="25"/>
        <end position="136"/>
    </location>
</feature>
<comment type="similarity">
    <text evidence="1">Belongs to the AHA1 family.</text>
</comment>
<sequence length="173" mass="19243">MTMMFGEITKSGTAFNLEFERILATDVDDLWNAVTDRDRLARWMAPYTGDLVLGGAWQALGDDGSVWCSGTVTECEPPHRFVTSWHAIEESPTVLTVTVDAVPDGARLRLHHEGVQSIYYGPGWQTYLEQLDDLLGAAPASVADPTRAAGIGWDERYEALRPVWEERFGALRD</sequence>
<name>A0ABP7FKG0_9MICO</name>
<protein>
    <recommendedName>
        <fullName evidence="2">Activator of Hsp90 ATPase homologue 1/2-like C-terminal domain-containing protein</fullName>
    </recommendedName>
</protein>
<evidence type="ECO:0000313" key="3">
    <source>
        <dbReference type="EMBL" id="GAA3740808.1"/>
    </source>
</evidence>
<gene>
    <name evidence="3" type="ORF">GCM10022239_15700</name>
</gene>
<keyword evidence="4" id="KW-1185">Reference proteome</keyword>
<accession>A0ABP7FKG0</accession>
<organism evidence="3 4">
    <name type="scientific">Leifsonella bigeumensis</name>
    <dbReference type="NCBI Taxonomy" id="433643"/>
    <lineage>
        <taxon>Bacteria</taxon>
        <taxon>Bacillati</taxon>
        <taxon>Actinomycetota</taxon>
        <taxon>Actinomycetes</taxon>
        <taxon>Micrococcales</taxon>
        <taxon>Microbacteriaceae</taxon>
        <taxon>Leifsonella</taxon>
    </lineage>
</organism>
<evidence type="ECO:0000256" key="1">
    <source>
        <dbReference type="ARBA" id="ARBA00006817"/>
    </source>
</evidence>
<dbReference type="RefSeq" id="WP_344755448.1">
    <property type="nucleotide sequence ID" value="NZ_BAABAE010000003.1"/>
</dbReference>
<evidence type="ECO:0000259" key="2">
    <source>
        <dbReference type="Pfam" id="PF08327"/>
    </source>
</evidence>
<dbReference type="Pfam" id="PF08327">
    <property type="entry name" value="AHSA1"/>
    <property type="match status" value="1"/>
</dbReference>
<dbReference type="Gene3D" id="3.30.530.20">
    <property type="match status" value="1"/>
</dbReference>
<dbReference type="InterPro" id="IPR013538">
    <property type="entry name" value="ASHA1/2-like_C"/>
</dbReference>
<dbReference type="SUPFAM" id="SSF55961">
    <property type="entry name" value="Bet v1-like"/>
    <property type="match status" value="1"/>
</dbReference>
<reference evidence="4" key="1">
    <citation type="journal article" date="2019" name="Int. J. Syst. Evol. Microbiol.">
        <title>The Global Catalogue of Microorganisms (GCM) 10K type strain sequencing project: providing services to taxonomists for standard genome sequencing and annotation.</title>
        <authorList>
            <consortium name="The Broad Institute Genomics Platform"/>
            <consortium name="The Broad Institute Genome Sequencing Center for Infectious Disease"/>
            <person name="Wu L."/>
            <person name="Ma J."/>
        </authorList>
    </citation>
    <scope>NUCLEOTIDE SEQUENCE [LARGE SCALE GENOMIC DNA]</scope>
    <source>
        <strain evidence="4">JCM 16949</strain>
    </source>
</reference>
<evidence type="ECO:0000313" key="4">
    <source>
        <dbReference type="Proteomes" id="UP001501004"/>
    </source>
</evidence>
<comment type="caution">
    <text evidence="3">The sequence shown here is derived from an EMBL/GenBank/DDBJ whole genome shotgun (WGS) entry which is preliminary data.</text>
</comment>
<dbReference type="InterPro" id="IPR023393">
    <property type="entry name" value="START-like_dom_sf"/>
</dbReference>
<proteinExistence type="inferred from homology"/>
<dbReference type="Proteomes" id="UP001501004">
    <property type="component" value="Unassembled WGS sequence"/>
</dbReference>